<evidence type="ECO:0000313" key="9">
    <source>
        <dbReference type="Proteomes" id="UP001153076"/>
    </source>
</evidence>
<keyword evidence="2" id="KW-1015">Disulfide bond</keyword>
<name>A0A9Q1GWB6_9CARY</name>
<organism evidence="8 9">
    <name type="scientific">Carnegiea gigantea</name>
    <dbReference type="NCBI Taxonomy" id="171969"/>
    <lineage>
        <taxon>Eukaryota</taxon>
        <taxon>Viridiplantae</taxon>
        <taxon>Streptophyta</taxon>
        <taxon>Embryophyta</taxon>
        <taxon>Tracheophyta</taxon>
        <taxon>Spermatophyta</taxon>
        <taxon>Magnoliopsida</taxon>
        <taxon>eudicotyledons</taxon>
        <taxon>Gunneridae</taxon>
        <taxon>Pentapetalae</taxon>
        <taxon>Caryophyllales</taxon>
        <taxon>Cactineae</taxon>
        <taxon>Cactaceae</taxon>
        <taxon>Cactoideae</taxon>
        <taxon>Echinocereeae</taxon>
        <taxon>Carnegiea</taxon>
    </lineage>
</organism>
<keyword evidence="6" id="KW-1133">Transmembrane helix</keyword>
<evidence type="ECO:0000256" key="5">
    <source>
        <dbReference type="ARBA" id="ARBA00037626"/>
    </source>
</evidence>
<keyword evidence="3" id="KW-0325">Glycoprotein</keyword>
<dbReference type="PANTHER" id="PTHR33021:SF547">
    <property type="entry name" value="OS03G0758500 PROTEIN"/>
    <property type="match status" value="1"/>
</dbReference>
<reference evidence="8" key="1">
    <citation type="submission" date="2022-04" db="EMBL/GenBank/DDBJ databases">
        <title>Carnegiea gigantea Genome sequencing and assembly v2.</title>
        <authorList>
            <person name="Copetti D."/>
            <person name="Sanderson M.J."/>
            <person name="Burquez A."/>
            <person name="Wojciechowski M.F."/>
        </authorList>
    </citation>
    <scope>NUCLEOTIDE SEQUENCE</scope>
    <source>
        <strain evidence="8">SGP5-SGP5p</strain>
        <tissue evidence="8">Aerial part</tissue>
    </source>
</reference>
<evidence type="ECO:0000256" key="6">
    <source>
        <dbReference type="SAM" id="Phobius"/>
    </source>
</evidence>
<dbReference type="InterPro" id="IPR039391">
    <property type="entry name" value="Phytocyanin-like"/>
</dbReference>
<dbReference type="SUPFAM" id="SSF49503">
    <property type="entry name" value="Cupredoxins"/>
    <property type="match status" value="1"/>
</dbReference>
<dbReference type="InterPro" id="IPR008972">
    <property type="entry name" value="Cupredoxin"/>
</dbReference>
<evidence type="ECO:0000256" key="3">
    <source>
        <dbReference type="ARBA" id="ARBA00023180"/>
    </source>
</evidence>
<feature type="transmembrane region" description="Helical" evidence="6">
    <location>
        <begin position="6"/>
        <end position="25"/>
    </location>
</feature>
<dbReference type="PANTHER" id="PTHR33021">
    <property type="entry name" value="BLUE COPPER PROTEIN"/>
    <property type="match status" value="1"/>
</dbReference>
<dbReference type="InterPro" id="IPR003245">
    <property type="entry name" value="Phytocyanin_dom"/>
</dbReference>
<dbReference type="EMBL" id="JAKOGI010001300">
    <property type="protein sequence ID" value="KAJ8426384.1"/>
    <property type="molecule type" value="Genomic_DNA"/>
</dbReference>
<feature type="transmembrane region" description="Helical" evidence="6">
    <location>
        <begin position="152"/>
        <end position="169"/>
    </location>
</feature>
<gene>
    <name evidence="8" type="ORF">Cgig2_000579</name>
</gene>
<evidence type="ECO:0000256" key="4">
    <source>
        <dbReference type="ARBA" id="ARBA00035011"/>
    </source>
</evidence>
<feature type="domain" description="Phytocyanin" evidence="7">
    <location>
        <begin position="28"/>
        <end position="128"/>
    </location>
</feature>
<evidence type="ECO:0000259" key="7">
    <source>
        <dbReference type="PROSITE" id="PS51485"/>
    </source>
</evidence>
<dbReference type="Proteomes" id="UP001153076">
    <property type="component" value="Unassembled WGS sequence"/>
</dbReference>
<dbReference type="PROSITE" id="PS51485">
    <property type="entry name" value="PHYTOCYANIN"/>
    <property type="match status" value="1"/>
</dbReference>
<keyword evidence="6" id="KW-0472">Membrane</keyword>
<sequence>MKVGGQVTVIVWTAVAAAAMLTCMADGRRVDVGGKDGWTQGINYTLWASQQNFYVGDWLFFRFNKYTYDVLEVNQKNYENCNADHFIKNITQGSGRDVVELKEAKPYYFICSKGYCYGGMKLAVNVTQPSPPSAAPQGNHAASLFQPGDKSYNFPVLVVAMLVLAFVFTV</sequence>
<proteinExistence type="inferred from homology"/>
<keyword evidence="9" id="KW-1185">Reference proteome</keyword>
<dbReference type="GO" id="GO:0009055">
    <property type="term" value="F:electron transfer activity"/>
    <property type="evidence" value="ECO:0007669"/>
    <property type="project" value="InterPro"/>
</dbReference>
<comment type="similarity">
    <text evidence="4">Belongs to the early nodulin-like (ENODL) family.</text>
</comment>
<accession>A0A9Q1GWB6</accession>
<evidence type="ECO:0000256" key="1">
    <source>
        <dbReference type="ARBA" id="ARBA00022729"/>
    </source>
</evidence>
<evidence type="ECO:0000256" key="2">
    <source>
        <dbReference type="ARBA" id="ARBA00023157"/>
    </source>
</evidence>
<dbReference type="OrthoDB" id="676939at2759"/>
<comment type="function">
    <text evidence="5">May act as a carbohydrate transporter.</text>
</comment>
<dbReference type="Gene3D" id="2.60.40.420">
    <property type="entry name" value="Cupredoxins - blue copper proteins"/>
    <property type="match status" value="1"/>
</dbReference>
<dbReference type="Pfam" id="PF02298">
    <property type="entry name" value="Cu_bind_like"/>
    <property type="match status" value="1"/>
</dbReference>
<keyword evidence="1" id="KW-0732">Signal</keyword>
<comment type="caution">
    <text evidence="8">The sequence shown here is derived from an EMBL/GenBank/DDBJ whole genome shotgun (WGS) entry which is preliminary data.</text>
</comment>
<evidence type="ECO:0000313" key="8">
    <source>
        <dbReference type="EMBL" id="KAJ8426384.1"/>
    </source>
</evidence>
<dbReference type="FunFam" id="2.60.40.420:FF:000018">
    <property type="entry name" value="Lamin-like protein"/>
    <property type="match status" value="1"/>
</dbReference>
<dbReference type="GO" id="GO:0005886">
    <property type="term" value="C:plasma membrane"/>
    <property type="evidence" value="ECO:0007669"/>
    <property type="project" value="TreeGrafter"/>
</dbReference>
<protein>
    <recommendedName>
        <fullName evidence="7">Phytocyanin domain-containing protein</fullName>
    </recommendedName>
</protein>
<keyword evidence="6" id="KW-0812">Transmembrane</keyword>
<dbReference type="AlphaFoldDB" id="A0A9Q1GWB6"/>